<dbReference type="GeneID" id="43594964"/>
<name>A0A370U2X6_9HELO</name>
<feature type="signal peptide" evidence="9">
    <location>
        <begin position="1"/>
        <end position="24"/>
    </location>
</feature>
<dbReference type="Pfam" id="PF26410">
    <property type="entry name" value="GH5_mannosidase"/>
    <property type="match status" value="1"/>
</dbReference>
<dbReference type="OrthoDB" id="428177at2759"/>
<evidence type="ECO:0000256" key="3">
    <source>
        <dbReference type="ARBA" id="ARBA00005641"/>
    </source>
</evidence>
<reference evidence="11 12" key="1">
    <citation type="journal article" date="2018" name="IMA Fungus">
        <title>IMA Genome-F 9: Draft genome sequence of Annulohypoxylon stygium, Aspergillus mulundensis, Berkeleyomyces basicola (syn. Thielaviopsis basicola), Ceratocystis smalleyi, two Cercospora beticola strains, Coleophoma cylindrospora, Fusarium fracticaudum, Phialophora cf. hyalina, and Morchella septimelata.</title>
        <authorList>
            <person name="Wingfield B.D."/>
            <person name="Bills G.F."/>
            <person name="Dong Y."/>
            <person name="Huang W."/>
            <person name="Nel W.J."/>
            <person name="Swalarsk-Parry B.S."/>
            <person name="Vaghefi N."/>
            <person name="Wilken P.M."/>
            <person name="An Z."/>
            <person name="de Beer Z.W."/>
            <person name="De Vos L."/>
            <person name="Chen L."/>
            <person name="Duong T.A."/>
            <person name="Gao Y."/>
            <person name="Hammerbacher A."/>
            <person name="Kikkert J.R."/>
            <person name="Li Y."/>
            <person name="Li H."/>
            <person name="Li K."/>
            <person name="Li Q."/>
            <person name="Liu X."/>
            <person name="Ma X."/>
            <person name="Naidoo K."/>
            <person name="Pethybridge S.J."/>
            <person name="Sun J."/>
            <person name="Steenkamp E.T."/>
            <person name="van der Nest M.A."/>
            <person name="van Wyk S."/>
            <person name="Wingfield M.J."/>
            <person name="Xiong C."/>
            <person name="Yue Q."/>
            <person name="Zhang X."/>
        </authorList>
    </citation>
    <scope>NUCLEOTIDE SEQUENCE [LARGE SCALE GENOMIC DNA]</scope>
    <source>
        <strain evidence="11 12">BP 5553</strain>
    </source>
</reference>
<proteinExistence type="inferred from homology"/>
<evidence type="ECO:0000256" key="4">
    <source>
        <dbReference type="ARBA" id="ARBA00012706"/>
    </source>
</evidence>
<evidence type="ECO:0000259" key="10">
    <source>
        <dbReference type="Pfam" id="PF26410"/>
    </source>
</evidence>
<organism evidence="11 12">
    <name type="scientific">Venustampulla echinocandica</name>
    <dbReference type="NCBI Taxonomy" id="2656787"/>
    <lineage>
        <taxon>Eukaryota</taxon>
        <taxon>Fungi</taxon>
        <taxon>Dikarya</taxon>
        <taxon>Ascomycota</taxon>
        <taxon>Pezizomycotina</taxon>
        <taxon>Leotiomycetes</taxon>
        <taxon>Helotiales</taxon>
        <taxon>Pleuroascaceae</taxon>
        <taxon>Venustampulla</taxon>
    </lineage>
</organism>
<evidence type="ECO:0000313" key="12">
    <source>
        <dbReference type="Proteomes" id="UP000254866"/>
    </source>
</evidence>
<keyword evidence="6 9" id="KW-0732">Signal</keyword>
<evidence type="ECO:0000256" key="6">
    <source>
        <dbReference type="ARBA" id="ARBA00022729"/>
    </source>
</evidence>
<dbReference type="RefSeq" id="XP_031874792.1">
    <property type="nucleotide sequence ID" value="XM_032010738.1"/>
</dbReference>
<keyword evidence="12" id="KW-1185">Reference proteome</keyword>
<comment type="caution">
    <text evidence="11">The sequence shown here is derived from an EMBL/GenBank/DDBJ whole genome shotgun (WGS) entry which is preliminary data.</text>
</comment>
<gene>
    <name evidence="11" type="ORF">BP5553_02115</name>
</gene>
<dbReference type="Proteomes" id="UP000254866">
    <property type="component" value="Unassembled WGS sequence"/>
</dbReference>
<dbReference type="InterPro" id="IPR001547">
    <property type="entry name" value="Glyco_hydro_5"/>
</dbReference>
<evidence type="ECO:0000256" key="7">
    <source>
        <dbReference type="ARBA" id="ARBA00022801"/>
    </source>
</evidence>
<dbReference type="SUPFAM" id="SSF51445">
    <property type="entry name" value="(Trans)glycosidases"/>
    <property type="match status" value="1"/>
</dbReference>
<evidence type="ECO:0000256" key="2">
    <source>
        <dbReference type="ARBA" id="ARBA00004613"/>
    </source>
</evidence>
<comment type="similarity">
    <text evidence="3">Belongs to the glycosyl hydrolase 5 (cellulase A) family.</text>
</comment>
<dbReference type="Gene3D" id="3.20.20.80">
    <property type="entry name" value="Glycosidases"/>
    <property type="match status" value="1"/>
</dbReference>
<dbReference type="PANTHER" id="PTHR31451">
    <property type="match status" value="1"/>
</dbReference>
<dbReference type="EC" id="3.2.1.78" evidence="4"/>
<dbReference type="STRING" id="2656787.A0A370U2X6"/>
<accession>A0A370U2X6</accession>
<evidence type="ECO:0000256" key="1">
    <source>
        <dbReference type="ARBA" id="ARBA00001678"/>
    </source>
</evidence>
<protein>
    <recommendedName>
        <fullName evidence="4">mannan endo-1,4-beta-mannosidase</fullName>
        <ecNumber evidence="4">3.2.1.78</ecNumber>
    </recommendedName>
</protein>
<sequence>MAIISLSVLSSAALMLADLSHASAVNSKVQSLAPAINSIFSGGAKLTPQILQTFLEPIEVLQARNSYVYRDGTTLRLQGDIWTANGANVYWLGLDENVIPPAGEPFYAPLNASYPTPGRTTEVMNTLVMMGASLIRSQTLGVSVGNPLSLMPSLGVYNDAAFEPMDWAVFQARQHGLRILPPLTDDYDYYHGGKFNFLRWRGFNISGSDSPLPTDTMQFYTNKTIIQDFKDYIEHLMTHVNPLTGLTYAEDPTIIGYETGNELNGIKWADQDVPNGWTSEICQLIKKLGPNKLCIDGTYGVNSTHFAVPEVDIFSNHYYPLNNTILSADIAAIEKANRVYLVGEIGWKDEGKGDSLASFYNIIQKREGVVAAGSVFWSLFGHDVPNCEKFVDHSDGFTLQYGNSNNSASVNSKISIIRQHYFAMQNITVDSYLPAVPCPDNYIPGYEAQYTYA</sequence>
<evidence type="ECO:0000256" key="9">
    <source>
        <dbReference type="SAM" id="SignalP"/>
    </source>
</evidence>
<evidence type="ECO:0000256" key="8">
    <source>
        <dbReference type="ARBA" id="ARBA00023295"/>
    </source>
</evidence>
<feature type="chain" id="PRO_5016943218" description="mannan endo-1,4-beta-mannosidase" evidence="9">
    <location>
        <begin position="25"/>
        <end position="453"/>
    </location>
</feature>
<dbReference type="InterPro" id="IPR017853">
    <property type="entry name" value="GH"/>
</dbReference>
<keyword evidence="7 11" id="KW-0378">Hydrolase</keyword>
<keyword evidence="8" id="KW-0326">Glycosidase</keyword>
<feature type="domain" description="Glycoside hydrolase family 5" evidence="10">
    <location>
        <begin position="148"/>
        <end position="316"/>
    </location>
</feature>
<evidence type="ECO:0000313" key="11">
    <source>
        <dbReference type="EMBL" id="RDL42136.1"/>
    </source>
</evidence>
<evidence type="ECO:0000256" key="5">
    <source>
        <dbReference type="ARBA" id="ARBA00022525"/>
    </source>
</evidence>
<dbReference type="PANTHER" id="PTHR31451:SF39">
    <property type="entry name" value="MANNAN ENDO-1,4-BETA-MANNOSIDASE 1"/>
    <property type="match status" value="1"/>
</dbReference>
<comment type="catalytic activity">
    <reaction evidence="1">
        <text>Random hydrolysis of (1-&gt;4)-beta-D-mannosidic linkages in mannans, galactomannans and glucomannans.</text>
        <dbReference type="EC" id="3.2.1.78"/>
    </reaction>
</comment>
<dbReference type="EMBL" id="NPIC01000001">
    <property type="protein sequence ID" value="RDL42136.1"/>
    <property type="molecule type" value="Genomic_DNA"/>
</dbReference>
<dbReference type="GO" id="GO:0005576">
    <property type="term" value="C:extracellular region"/>
    <property type="evidence" value="ECO:0007669"/>
    <property type="project" value="UniProtKB-SubCell"/>
</dbReference>
<keyword evidence="5" id="KW-0964">Secreted</keyword>
<dbReference type="AlphaFoldDB" id="A0A370U2X6"/>
<dbReference type="GO" id="GO:0016985">
    <property type="term" value="F:mannan endo-1,4-beta-mannosidase activity"/>
    <property type="evidence" value="ECO:0007669"/>
    <property type="project" value="UniProtKB-EC"/>
</dbReference>
<dbReference type="InterPro" id="IPR045053">
    <property type="entry name" value="MAN-like"/>
</dbReference>
<comment type="subcellular location">
    <subcellularLocation>
        <location evidence="2">Secreted</location>
    </subcellularLocation>
</comment>